<reference evidence="2 3" key="1">
    <citation type="submission" date="2017-09" db="EMBL/GenBank/DDBJ databases">
        <authorList>
            <person name="Ehlers B."/>
            <person name="Leendertz F.H."/>
        </authorList>
    </citation>
    <scope>NUCLEOTIDE SEQUENCE [LARGE SCALE GENOMIC DNA]</scope>
    <source>
        <strain evidence="2 3">CGMCC 1.10978</strain>
    </source>
</reference>
<feature type="chain" id="PRO_5012425290" evidence="1">
    <location>
        <begin position="25"/>
        <end position="213"/>
    </location>
</feature>
<evidence type="ECO:0000313" key="3">
    <source>
        <dbReference type="Proteomes" id="UP000219374"/>
    </source>
</evidence>
<proteinExistence type="predicted"/>
<gene>
    <name evidence="2" type="ORF">SAMN06296416_111118</name>
</gene>
<dbReference type="EMBL" id="OCND01000011">
    <property type="protein sequence ID" value="SOD57006.1"/>
    <property type="molecule type" value="Genomic_DNA"/>
</dbReference>
<dbReference type="AlphaFoldDB" id="A0A286DEC0"/>
<evidence type="ECO:0000313" key="2">
    <source>
        <dbReference type="EMBL" id="SOD57006.1"/>
    </source>
</evidence>
<evidence type="ECO:0000256" key="1">
    <source>
        <dbReference type="SAM" id="SignalP"/>
    </source>
</evidence>
<accession>A0A286DEC0</accession>
<sequence>MDQFRTLAVSLAVASLLMLQTACVGKPDLTSPPTTVPGQAPTSTSHMTLGQLQQRLLTYAGSLKQPFDVSQDAFASMLGVKLVPIEPGTTGGEAKSQPLADGYQFYASFASHSTPSSFPLHEVLMFLPGGKSLTRENSPPCIWSAELASKQLEAMGYERGGERPFRQGWMRQHWRPIGDSKQGFSANLLIYHSGPEEAPESCVYGVRYWGGDA</sequence>
<organism evidence="2 3">
    <name type="scientific">Pseudoxanthomonas wuyuanensis</name>
    <dbReference type="NCBI Taxonomy" id="1073196"/>
    <lineage>
        <taxon>Bacteria</taxon>
        <taxon>Pseudomonadati</taxon>
        <taxon>Pseudomonadota</taxon>
        <taxon>Gammaproteobacteria</taxon>
        <taxon>Lysobacterales</taxon>
        <taxon>Lysobacteraceae</taxon>
        <taxon>Pseudoxanthomonas</taxon>
    </lineage>
</organism>
<feature type="signal peptide" evidence="1">
    <location>
        <begin position="1"/>
        <end position="24"/>
    </location>
</feature>
<dbReference type="RefSeq" id="WP_162125848.1">
    <property type="nucleotide sequence ID" value="NZ_PDWU01000015.1"/>
</dbReference>
<dbReference type="Proteomes" id="UP000219374">
    <property type="component" value="Unassembled WGS sequence"/>
</dbReference>
<name>A0A286DEC0_9GAMM</name>
<keyword evidence="1" id="KW-0732">Signal</keyword>
<keyword evidence="3" id="KW-1185">Reference proteome</keyword>
<protein>
    <submittedName>
        <fullName evidence="2">Uncharacterized protein</fullName>
    </submittedName>
</protein>